<keyword evidence="3" id="KW-1185">Reference proteome</keyword>
<feature type="region of interest" description="Disordered" evidence="1">
    <location>
        <begin position="253"/>
        <end position="286"/>
    </location>
</feature>
<evidence type="ECO:0000313" key="2">
    <source>
        <dbReference type="EMBL" id="RVU34940.1"/>
    </source>
</evidence>
<organism evidence="2 3">
    <name type="scientific">Hwanghaeella grinnelliae</name>
    <dbReference type="NCBI Taxonomy" id="2500179"/>
    <lineage>
        <taxon>Bacteria</taxon>
        <taxon>Pseudomonadati</taxon>
        <taxon>Pseudomonadota</taxon>
        <taxon>Alphaproteobacteria</taxon>
        <taxon>Rhodospirillales</taxon>
        <taxon>Rhodospirillaceae</taxon>
        <taxon>Hwanghaeella</taxon>
    </lineage>
</organism>
<accession>A0A3S2VNA4</accession>
<dbReference type="Proteomes" id="UP000287447">
    <property type="component" value="Unassembled WGS sequence"/>
</dbReference>
<proteinExistence type="predicted"/>
<reference evidence="3" key="1">
    <citation type="submission" date="2019-01" db="EMBL/GenBank/DDBJ databases">
        <title>Gri0909 isolated from a small marine red alga.</title>
        <authorList>
            <person name="Kim J."/>
            <person name="Jeong S.E."/>
            <person name="Jeon C.O."/>
        </authorList>
    </citation>
    <scope>NUCLEOTIDE SEQUENCE [LARGE SCALE GENOMIC DNA]</scope>
    <source>
        <strain evidence="3">Gri0909</strain>
    </source>
</reference>
<comment type="caution">
    <text evidence="2">The sequence shown here is derived from an EMBL/GenBank/DDBJ whole genome shotgun (WGS) entry which is preliminary data.</text>
</comment>
<dbReference type="AlphaFoldDB" id="A0A3S2VNA4"/>
<name>A0A3S2VNA4_9PROT</name>
<feature type="compositionally biased region" description="Polar residues" evidence="1">
    <location>
        <begin position="197"/>
        <end position="221"/>
    </location>
</feature>
<gene>
    <name evidence="2" type="ORF">EOI86_19090</name>
</gene>
<dbReference type="EMBL" id="SADE01000003">
    <property type="protein sequence ID" value="RVU34940.1"/>
    <property type="molecule type" value="Genomic_DNA"/>
</dbReference>
<sequence length="286" mass="30250">MTIIDGRNGAAGAATLFLAGSRRSNTPVAELPEQQYRRIVQAQEQSIRTLYGEGGDLSGDQTAQAQAALERLQALRLARTAFLAQQVAQENAQENIPGEAQAKLAGDTTETASAEADPGQAAIDAFRKIMDMTPEERLFELLLKKRGLTQEELDALPPEEREKIIAEIKEEIREKIEKKAASSGTTTDAQGGAVADGTQTVSQQGPSPSVGATGSAATIPQQDVMKIAEERSPTGKVGFEDLLLLMARGRDDLSRLTGEGNPDPKAGTPDSVSDDEPGAPEEKAAG</sequence>
<protein>
    <submittedName>
        <fullName evidence="2">Uncharacterized protein</fullName>
    </submittedName>
</protein>
<evidence type="ECO:0000313" key="3">
    <source>
        <dbReference type="Proteomes" id="UP000287447"/>
    </source>
</evidence>
<dbReference type="RefSeq" id="WP_127767240.1">
    <property type="nucleotide sequence ID" value="NZ_SADE01000003.1"/>
</dbReference>
<feature type="region of interest" description="Disordered" evidence="1">
    <location>
        <begin position="177"/>
        <end position="235"/>
    </location>
</feature>
<evidence type="ECO:0000256" key="1">
    <source>
        <dbReference type="SAM" id="MobiDB-lite"/>
    </source>
</evidence>